<dbReference type="Pfam" id="PF00196">
    <property type="entry name" value="GerE"/>
    <property type="match status" value="1"/>
</dbReference>
<name>A0A3B0RQ90_9ZZZZ</name>
<dbReference type="EMBL" id="UOEI01000121">
    <property type="protein sequence ID" value="VAV94287.1"/>
    <property type="molecule type" value="Genomic_DNA"/>
</dbReference>
<dbReference type="InterPro" id="IPR016032">
    <property type="entry name" value="Sig_transdc_resp-reg_C-effctor"/>
</dbReference>
<feature type="domain" description="HTH luxR-type" evidence="1">
    <location>
        <begin position="1"/>
        <end position="31"/>
    </location>
</feature>
<reference evidence="2" key="1">
    <citation type="submission" date="2018-06" db="EMBL/GenBank/DDBJ databases">
        <authorList>
            <person name="Zhirakovskaya E."/>
        </authorList>
    </citation>
    <scope>NUCLEOTIDE SEQUENCE</scope>
</reference>
<dbReference type="GO" id="GO:0006355">
    <property type="term" value="P:regulation of DNA-templated transcription"/>
    <property type="evidence" value="ECO:0007669"/>
    <property type="project" value="InterPro"/>
</dbReference>
<sequence>DKTVKNYVSHILAKLGMKSRTEAAAYAVSVEAERKMRYPAEDWSAD</sequence>
<dbReference type="SUPFAM" id="SSF46894">
    <property type="entry name" value="C-terminal effector domain of the bipartite response regulators"/>
    <property type="match status" value="1"/>
</dbReference>
<dbReference type="InterPro" id="IPR000792">
    <property type="entry name" value="Tscrpt_reg_LuxR_C"/>
</dbReference>
<proteinExistence type="predicted"/>
<accession>A0A3B0RQ90</accession>
<dbReference type="PROSITE" id="PS50043">
    <property type="entry name" value="HTH_LUXR_2"/>
    <property type="match status" value="1"/>
</dbReference>
<evidence type="ECO:0000259" key="1">
    <source>
        <dbReference type="PROSITE" id="PS50043"/>
    </source>
</evidence>
<dbReference type="AlphaFoldDB" id="A0A3B0RQ90"/>
<gene>
    <name evidence="2" type="ORF">MNBD_ACTINO01-450</name>
</gene>
<protein>
    <recommendedName>
        <fullName evidence="1">HTH luxR-type domain-containing protein</fullName>
    </recommendedName>
</protein>
<feature type="non-terminal residue" evidence="2">
    <location>
        <position position="1"/>
    </location>
</feature>
<dbReference type="GO" id="GO:0003677">
    <property type="term" value="F:DNA binding"/>
    <property type="evidence" value="ECO:0007669"/>
    <property type="project" value="InterPro"/>
</dbReference>
<organism evidence="2">
    <name type="scientific">hydrothermal vent metagenome</name>
    <dbReference type="NCBI Taxonomy" id="652676"/>
    <lineage>
        <taxon>unclassified sequences</taxon>
        <taxon>metagenomes</taxon>
        <taxon>ecological metagenomes</taxon>
    </lineage>
</organism>
<evidence type="ECO:0000313" key="2">
    <source>
        <dbReference type="EMBL" id="VAV94287.1"/>
    </source>
</evidence>
<dbReference type="InterPro" id="IPR036388">
    <property type="entry name" value="WH-like_DNA-bd_sf"/>
</dbReference>
<dbReference type="Gene3D" id="1.10.10.10">
    <property type="entry name" value="Winged helix-like DNA-binding domain superfamily/Winged helix DNA-binding domain"/>
    <property type="match status" value="1"/>
</dbReference>